<reference evidence="1 2" key="1">
    <citation type="submission" date="2015-04" db="EMBL/GenBank/DDBJ databases">
        <title>Complete genome sequence of Schizopora paradoxa KUC8140, a cosmopolitan wood degrader in East Asia.</title>
        <authorList>
            <consortium name="DOE Joint Genome Institute"/>
            <person name="Min B."/>
            <person name="Park H."/>
            <person name="Jang Y."/>
            <person name="Kim J.-J."/>
            <person name="Kim K.H."/>
            <person name="Pangilinan J."/>
            <person name="Lipzen A."/>
            <person name="Riley R."/>
            <person name="Grigoriev I.V."/>
            <person name="Spatafora J.W."/>
            <person name="Choi I.-G."/>
        </authorList>
    </citation>
    <scope>NUCLEOTIDE SEQUENCE [LARGE SCALE GENOMIC DNA]</scope>
    <source>
        <strain evidence="1 2">KUC8140</strain>
    </source>
</reference>
<dbReference type="Proteomes" id="UP000053477">
    <property type="component" value="Unassembled WGS sequence"/>
</dbReference>
<proteinExistence type="predicted"/>
<name>A0A0H2RKK8_9AGAM</name>
<sequence length="339" mass="38810">MGRDHANRLSDKLLMRIFRLAFLSQFSDKEPHGEGATFPLTELQAIGHEPRRDLRTFPFPLHSASDIPRNITAVCRAWRILTLQMPVLWASIFLGQTAEDGDQDILDEWLFRQNEEPIDLFVDFGIPGSERLSDRNTSGDPLFVFQFRHNAERLRSITFDLRSDQGDFQALQKTFVDLQRVKPPSLRRIFIQFIDAPEPKKTDPSGAPIERGEQQQVPPNAIVPSVGSALQAFPGELWHSLEEYGIMLPARYRELLPFPQGPTQLRTLHIVLPLNHSEIFTWLNLCPSLVDAEFCLSGGEDENGTPVVNVPNLRSLRLSCDKSERYWARREDRIPRDSF</sequence>
<dbReference type="AlphaFoldDB" id="A0A0H2RKK8"/>
<keyword evidence="2" id="KW-1185">Reference proteome</keyword>
<dbReference type="EMBL" id="KQ085976">
    <property type="protein sequence ID" value="KLO12515.1"/>
    <property type="molecule type" value="Genomic_DNA"/>
</dbReference>
<gene>
    <name evidence="1" type="ORF">SCHPADRAFT_414464</name>
</gene>
<dbReference type="InParanoid" id="A0A0H2RKK8"/>
<evidence type="ECO:0000313" key="1">
    <source>
        <dbReference type="EMBL" id="KLO12515.1"/>
    </source>
</evidence>
<protein>
    <recommendedName>
        <fullName evidence="3">F-box domain-containing protein</fullName>
    </recommendedName>
</protein>
<evidence type="ECO:0000313" key="2">
    <source>
        <dbReference type="Proteomes" id="UP000053477"/>
    </source>
</evidence>
<evidence type="ECO:0008006" key="3">
    <source>
        <dbReference type="Google" id="ProtNLM"/>
    </source>
</evidence>
<accession>A0A0H2RKK8</accession>
<organism evidence="1 2">
    <name type="scientific">Schizopora paradoxa</name>
    <dbReference type="NCBI Taxonomy" id="27342"/>
    <lineage>
        <taxon>Eukaryota</taxon>
        <taxon>Fungi</taxon>
        <taxon>Dikarya</taxon>
        <taxon>Basidiomycota</taxon>
        <taxon>Agaricomycotina</taxon>
        <taxon>Agaricomycetes</taxon>
        <taxon>Hymenochaetales</taxon>
        <taxon>Schizoporaceae</taxon>
        <taxon>Schizopora</taxon>
    </lineage>
</organism>
<dbReference type="OrthoDB" id="2269034at2759"/>